<evidence type="ECO:0000256" key="1">
    <source>
        <dbReference type="SAM" id="SignalP"/>
    </source>
</evidence>
<dbReference type="EMBL" id="JANBVN010000021">
    <property type="protein sequence ID" value="KAJ9161572.1"/>
    <property type="molecule type" value="Genomic_DNA"/>
</dbReference>
<evidence type="ECO:0000313" key="3">
    <source>
        <dbReference type="Proteomes" id="UP001174691"/>
    </source>
</evidence>
<sequence length="188" mass="20482">MVSTLLSSLVVLAGHLSLSQADGGSPLFAGQGYIQVVNASEWSKVDLANRLGCMSETGAFTLDDCGVFTKAEDNPGLTSRLGNCSWRDDTQPANVDAIYGQRNYAWVCREGVDNWLYYTFSNTLAVGTKYPVIFHGNLDGYGDVKDIPEAGEKLPLWEFAWGSEQFDVPPGHTKVVWVWVPVNATATP</sequence>
<keyword evidence="1" id="KW-0732">Signal</keyword>
<gene>
    <name evidence="2" type="ORF">NKR19_g2175</name>
</gene>
<name>A0AA38VND2_9PEZI</name>
<comment type="caution">
    <text evidence="2">The sequence shown here is derived from an EMBL/GenBank/DDBJ whole genome shotgun (WGS) entry which is preliminary data.</text>
</comment>
<protein>
    <submittedName>
        <fullName evidence="2">Uncharacterized protein</fullName>
    </submittedName>
</protein>
<accession>A0AA38VND2</accession>
<proteinExistence type="predicted"/>
<reference evidence="2" key="1">
    <citation type="submission" date="2022-07" db="EMBL/GenBank/DDBJ databases">
        <title>Fungi with potential for degradation of polypropylene.</title>
        <authorList>
            <person name="Gostincar C."/>
        </authorList>
    </citation>
    <scope>NUCLEOTIDE SEQUENCE</scope>
    <source>
        <strain evidence="2">EXF-13287</strain>
    </source>
</reference>
<feature type="chain" id="PRO_5041340641" evidence="1">
    <location>
        <begin position="22"/>
        <end position="188"/>
    </location>
</feature>
<keyword evidence="3" id="KW-1185">Reference proteome</keyword>
<organism evidence="2 3">
    <name type="scientific">Coniochaeta hoffmannii</name>
    <dbReference type="NCBI Taxonomy" id="91930"/>
    <lineage>
        <taxon>Eukaryota</taxon>
        <taxon>Fungi</taxon>
        <taxon>Dikarya</taxon>
        <taxon>Ascomycota</taxon>
        <taxon>Pezizomycotina</taxon>
        <taxon>Sordariomycetes</taxon>
        <taxon>Sordariomycetidae</taxon>
        <taxon>Coniochaetales</taxon>
        <taxon>Coniochaetaceae</taxon>
        <taxon>Coniochaeta</taxon>
    </lineage>
</organism>
<feature type="signal peptide" evidence="1">
    <location>
        <begin position="1"/>
        <end position="21"/>
    </location>
</feature>
<evidence type="ECO:0000313" key="2">
    <source>
        <dbReference type="EMBL" id="KAJ9161572.1"/>
    </source>
</evidence>
<dbReference type="Proteomes" id="UP001174691">
    <property type="component" value="Unassembled WGS sequence"/>
</dbReference>
<dbReference type="AlphaFoldDB" id="A0AA38VND2"/>